<comment type="caution">
    <text evidence="5">The sequence shown here is derived from an EMBL/GenBank/DDBJ whole genome shotgun (WGS) entry which is preliminary data.</text>
</comment>
<comment type="similarity">
    <text evidence="2">Belongs to the bacterial solute-binding protein 2 family.</text>
</comment>
<dbReference type="InterPro" id="IPR025997">
    <property type="entry name" value="SBP_2_dom"/>
</dbReference>
<dbReference type="InterPro" id="IPR050555">
    <property type="entry name" value="Bact_Solute-Bind_Prot2"/>
</dbReference>
<dbReference type="SUPFAM" id="SSF53822">
    <property type="entry name" value="Periplasmic binding protein-like I"/>
    <property type="match status" value="1"/>
</dbReference>
<reference evidence="5 6" key="1">
    <citation type="submission" date="2023-07" db="EMBL/GenBank/DDBJ databases">
        <title>Genomic Encyclopedia of Type Strains, Phase IV (KMG-IV): sequencing the most valuable type-strain genomes for metagenomic binning, comparative biology and taxonomic classification.</title>
        <authorList>
            <person name="Goeker M."/>
        </authorList>
    </citation>
    <scope>NUCLEOTIDE SEQUENCE [LARGE SCALE GENOMIC DNA]</scope>
    <source>
        <strain evidence="5 6">DSM 5896</strain>
    </source>
</reference>
<evidence type="ECO:0000313" key="5">
    <source>
        <dbReference type="EMBL" id="MDQ0393616.1"/>
    </source>
</evidence>
<feature type="chain" id="PRO_5046588641" evidence="3">
    <location>
        <begin position="37"/>
        <end position="335"/>
    </location>
</feature>
<dbReference type="RefSeq" id="WP_307429197.1">
    <property type="nucleotide sequence ID" value="NZ_JAUSVK010000001.1"/>
</dbReference>
<evidence type="ECO:0000256" key="2">
    <source>
        <dbReference type="ARBA" id="ARBA00007639"/>
    </source>
</evidence>
<evidence type="ECO:0000256" key="1">
    <source>
        <dbReference type="ARBA" id="ARBA00004418"/>
    </source>
</evidence>
<keyword evidence="3" id="KW-0732">Signal</keyword>
<gene>
    <name evidence="5" type="ORF">J3R73_003408</name>
</gene>
<name>A0ABU0FGN2_9HYPH</name>
<evidence type="ECO:0000259" key="4">
    <source>
        <dbReference type="Pfam" id="PF13407"/>
    </source>
</evidence>
<keyword evidence="6" id="KW-1185">Reference proteome</keyword>
<feature type="domain" description="Periplasmic binding protein" evidence="4">
    <location>
        <begin position="49"/>
        <end position="299"/>
    </location>
</feature>
<feature type="signal peptide" evidence="3">
    <location>
        <begin position="1"/>
        <end position="36"/>
    </location>
</feature>
<dbReference type="PANTHER" id="PTHR30036">
    <property type="entry name" value="D-XYLOSE-BINDING PERIPLASMIC PROTEIN"/>
    <property type="match status" value="1"/>
</dbReference>
<comment type="subcellular location">
    <subcellularLocation>
        <location evidence="1">Periplasm</location>
    </subcellularLocation>
</comment>
<dbReference type="Proteomes" id="UP001237448">
    <property type="component" value="Unassembled WGS sequence"/>
</dbReference>
<dbReference type="Gene3D" id="3.40.50.2300">
    <property type="match status" value="2"/>
</dbReference>
<organism evidence="5 6">
    <name type="scientific">Labrys monachus</name>
    <dbReference type="NCBI Taxonomy" id="217067"/>
    <lineage>
        <taxon>Bacteria</taxon>
        <taxon>Pseudomonadati</taxon>
        <taxon>Pseudomonadota</taxon>
        <taxon>Alphaproteobacteria</taxon>
        <taxon>Hyphomicrobiales</taxon>
        <taxon>Xanthobacteraceae</taxon>
        <taxon>Labrys</taxon>
    </lineage>
</organism>
<dbReference type="Pfam" id="PF13407">
    <property type="entry name" value="Peripla_BP_4"/>
    <property type="match status" value="1"/>
</dbReference>
<protein>
    <submittedName>
        <fullName evidence="5">Simple sugar transport system substrate-binding protein</fullName>
    </submittedName>
</protein>
<evidence type="ECO:0000313" key="6">
    <source>
        <dbReference type="Proteomes" id="UP001237448"/>
    </source>
</evidence>
<evidence type="ECO:0000256" key="3">
    <source>
        <dbReference type="SAM" id="SignalP"/>
    </source>
</evidence>
<sequence length="335" mass="35153">MKLLKATLSRLGKSSVAAVSAALLLAGLGGASPAAAQGKPRIVMLAGPQWDPFFGAMKKGADDAARDLGVNYQWITGTDPNNFVADYAKLVKQAATQKPAAMVIGNYFPDTLDPIIKQITASGIPVIIQHDGGASWQQDGAISYVGFSARDLGRAVGEREVAAGAKFGLCVDHVPGNTTLDLDCQGYNDAFKAAGGDSKVLMIQFSDASNPTFVVNAIKGALQGDRKIDAIWTIGAVQGVASVDAVKKSGRKIVNGSLGLSLGSLEALKNGDLLFIADLQPYLDGYYALLAAYQYVQFKMLPMGQISTGPLMLTKDNVDEVLKVNQQFPGVRGAS</sequence>
<accession>A0ABU0FGN2</accession>
<keyword evidence="5" id="KW-0762">Sugar transport</keyword>
<dbReference type="InterPro" id="IPR028082">
    <property type="entry name" value="Peripla_BP_I"/>
</dbReference>
<keyword evidence="5" id="KW-0813">Transport</keyword>
<dbReference type="EMBL" id="JAUSVK010000001">
    <property type="protein sequence ID" value="MDQ0393616.1"/>
    <property type="molecule type" value="Genomic_DNA"/>
</dbReference>
<dbReference type="PANTHER" id="PTHR30036:SF7">
    <property type="entry name" value="ABC TRANSPORTER PERIPLASMIC-BINDING PROTEIN YPHF"/>
    <property type="match status" value="1"/>
</dbReference>
<proteinExistence type="inferred from homology"/>